<name>A0AA38RMZ8_9PEZI</name>
<dbReference type="GO" id="GO:0046872">
    <property type="term" value="F:metal ion binding"/>
    <property type="evidence" value="ECO:0007669"/>
    <property type="project" value="UniProtKB-KW"/>
</dbReference>
<gene>
    <name evidence="4" type="ORF">NKR23_g10174</name>
</gene>
<dbReference type="FunFam" id="3.90.850.10:FF:000002">
    <property type="entry name" value="2-hydroxyhepta-2,4-diene-1,7-dioate isomerase"/>
    <property type="match status" value="1"/>
</dbReference>
<reference evidence="4" key="1">
    <citation type="submission" date="2022-07" db="EMBL/GenBank/DDBJ databases">
        <title>Fungi with potential for degradation of polypropylene.</title>
        <authorList>
            <person name="Gostincar C."/>
        </authorList>
    </citation>
    <scope>NUCLEOTIDE SEQUENCE</scope>
    <source>
        <strain evidence="4">EXF-13308</strain>
    </source>
</reference>
<proteinExistence type="inferred from homology"/>
<keyword evidence="4" id="KW-0378">Hydrolase</keyword>
<evidence type="ECO:0000256" key="2">
    <source>
        <dbReference type="ARBA" id="ARBA00022723"/>
    </source>
</evidence>
<comment type="caution">
    <text evidence="4">The sequence shown here is derived from an EMBL/GenBank/DDBJ whole genome shotgun (WGS) entry which is preliminary data.</text>
</comment>
<dbReference type="PANTHER" id="PTHR11820:SF7">
    <property type="entry name" value="ACYLPYRUVASE FAHD1, MITOCHONDRIAL"/>
    <property type="match status" value="1"/>
</dbReference>
<evidence type="ECO:0000313" key="4">
    <source>
        <dbReference type="EMBL" id="KAJ9134264.1"/>
    </source>
</evidence>
<feature type="domain" description="Fumarylacetoacetase-like C-terminal" evidence="3">
    <location>
        <begin position="80"/>
        <end position="288"/>
    </location>
</feature>
<evidence type="ECO:0000313" key="5">
    <source>
        <dbReference type="Proteomes" id="UP001174694"/>
    </source>
</evidence>
<dbReference type="GO" id="GO:0006107">
    <property type="term" value="P:oxaloacetate metabolic process"/>
    <property type="evidence" value="ECO:0007669"/>
    <property type="project" value="UniProtKB-ARBA"/>
</dbReference>
<dbReference type="SUPFAM" id="SSF56529">
    <property type="entry name" value="FAH"/>
    <property type="match status" value="1"/>
</dbReference>
<dbReference type="AlphaFoldDB" id="A0AA38RMZ8"/>
<sequence length="292" mass="30992">MSIPSFKRLVRFLPRGNPSTVLIGEPVDDSIDVGAALRKGADVVAAVFSGTSVLAPGERTGKSETIDRILSPLAAHEVGTIRCIGLNYKQHAQEVGMALPDVPTVFLKPNTALADPWPAPVPIPKITQKDDCGDYEAELGVIIGKSAKNVSESEAMDYVLGYTACNDVSSRTSQFAQTQWCFSKGFDGSCPIGPTLASREVISDPSKLKLRGLKNGEVLQDCGLDDLIFSIPKLVSFLSQGTTLPPGTLIITGTPAGVGTGRSPKVTLRDGDEFAVEIQPHIGTLINSFKNE</sequence>
<keyword evidence="2" id="KW-0479">Metal-binding</keyword>
<keyword evidence="5" id="KW-1185">Reference proteome</keyword>
<accession>A0AA38RMZ8</accession>
<dbReference type="Gene3D" id="3.90.850.10">
    <property type="entry name" value="Fumarylacetoacetase-like, C-terminal domain"/>
    <property type="match status" value="1"/>
</dbReference>
<dbReference type="GO" id="GO:0050163">
    <property type="term" value="F:oxaloacetate tautomerase activity"/>
    <property type="evidence" value="ECO:0007669"/>
    <property type="project" value="UniProtKB-ARBA"/>
</dbReference>
<dbReference type="InterPro" id="IPR036663">
    <property type="entry name" value="Fumarylacetoacetase_C_sf"/>
</dbReference>
<comment type="similarity">
    <text evidence="1">Belongs to the FAH family.</text>
</comment>
<dbReference type="Proteomes" id="UP001174694">
    <property type="component" value="Unassembled WGS sequence"/>
</dbReference>
<evidence type="ECO:0000259" key="3">
    <source>
        <dbReference type="Pfam" id="PF01557"/>
    </source>
</evidence>
<dbReference type="GO" id="GO:0018773">
    <property type="term" value="F:acetylpyruvate hydrolase activity"/>
    <property type="evidence" value="ECO:0007669"/>
    <property type="project" value="TreeGrafter"/>
</dbReference>
<evidence type="ECO:0000256" key="1">
    <source>
        <dbReference type="ARBA" id="ARBA00010211"/>
    </source>
</evidence>
<organism evidence="4 5">
    <name type="scientific">Pleurostoma richardsiae</name>
    <dbReference type="NCBI Taxonomy" id="41990"/>
    <lineage>
        <taxon>Eukaryota</taxon>
        <taxon>Fungi</taxon>
        <taxon>Dikarya</taxon>
        <taxon>Ascomycota</taxon>
        <taxon>Pezizomycotina</taxon>
        <taxon>Sordariomycetes</taxon>
        <taxon>Sordariomycetidae</taxon>
        <taxon>Calosphaeriales</taxon>
        <taxon>Pleurostomataceae</taxon>
        <taxon>Pleurostoma</taxon>
    </lineage>
</organism>
<dbReference type="InterPro" id="IPR011234">
    <property type="entry name" value="Fumarylacetoacetase-like_C"/>
</dbReference>
<dbReference type="EMBL" id="JANBVO010000044">
    <property type="protein sequence ID" value="KAJ9134264.1"/>
    <property type="molecule type" value="Genomic_DNA"/>
</dbReference>
<dbReference type="PANTHER" id="PTHR11820">
    <property type="entry name" value="ACYLPYRUVASE"/>
    <property type="match status" value="1"/>
</dbReference>
<protein>
    <submittedName>
        <fullName evidence="4">Fumarylacetoacetate hydrolase family protein</fullName>
    </submittedName>
</protein>
<dbReference type="Pfam" id="PF01557">
    <property type="entry name" value="FAA_hydrolase"/>
    <property type="match status" value="1"/>
</dbReference>